<dbReference type="GO" id="GO:0051213">
    <property type="term" value="F:dioxygenase activity"/>
    <property type="evidence" value="ECO:0007669"/>
    <property type="project" value="UniProtKB-KW"/>
</dbReference>
<comment type="cofactor">
    <cofactor evidence="1">
        <name>Fe(2+)</name>
        <dbReference type="ChEBI" id="CHEBI:29033"/>
    </cofactor>
</comment>
<protein>
    <recommendedName>
        <fullName evidence="8">JmjC domain-containing protein</fullName>
    </recommendedName>
</protein>
<reference evidence="9 10" key="1">
    <citation type="journal article" date="2017" name="Genome Biol. Evol.">
        <title>Phytophthora megakarya and P. palmivora, closely related causal agents of cacao black pod rot, underwent increases in genome sizes and gene numbers by different mechanisms.</title>
        <authorList>
            <person name="Ali S.S."/>
            <person name="Shao J."/>
            <person name="Lary D.J."/>
            <person name="Kronmiller B."/>
            <person name="Shen D."/>
            <person name="Strem M.D."/>
            <person name="Amoako-Attah I."/>
            <person name="Akrofi A.Y."/>
            <person name="Begoude B.A."/>
            <person name="Ten Hoopen G.M."/>
            <person name="Coulibaly K."/>
            <person name="Kebe B.I."/>
            <person name="Melnick R.L."/>
            <person name="Guiltinan M.J."/>
            <person name="Tyler B.M."/>
            <person name="Meinhardt L.W."/>
            <person name="Bailey B.A."/>
        </authorList>
    </citation>
    <scope>NUCLEOTIDE SEQUENCE [LARGE SCALE GENOMIC DNA]</scope>
    <source>
        <strain evidence="10">sbr112.9</strain>
    </source>
</reference>
<dbReference type="SMART" id="SM00558">
    <property type="entry name" value="JmjC"/>
    <property type="match status" value="1"/>
</dbReference>
<dbReference type="OrthoDB" id="47172at2759"/>
<organism evidence="9 10">
    <name type="scientific">Phytophthora palmivora</name>
    <dbReference type="NCBI Taxonomy" id="4796"/>
    <lineage>
        <taxon>Eukaryota</taxon>
        <taxon>Sar</taxon>
        <taxon>Stramenopiles</taxon>
        <taxon>Oomycota</taxon>
        <taxon>Peronosporomycetes</taxon>
        <taxon>Peronosporales</taxon>
        <taxon>Peronosporaceae</taxon>
        <taxon>Phytophthora</taxon>
    </lineage>
</organism>
<accession>A0A2P4YSA3</accession>
<keyword evidence="4" id="KW-0223">Dioxygenase</keyword>
<evidence type="ECO:0000256" key="6">
    <source>
        <dbReference type="ARBA" id="ARBA00023004"/>
    </source>
</evidence>
<dbReference type="PANTHER" id="PTHR12461">
    <property type="entry name" value="HYPOXIA-INDUCIBLE FACTOR 1 ALPHA INHIBITOR-RELATED"/>
    <property type="match status" value="1"/>
</dbReference>
<evidence type="ECO:0000256" key="1">
    <source>
        <dbReference type="ARBA" id="ARBA00001954"/>
    </source>
</evidence>
<comment type="subcellular location">
    <subcellularLocation>
        <location evidence="2">Nucleus</location>
    </subcellularLocation>
</comment>
<keyword evidence="3" id="KW-0479">Metal-binding</keyword>
<dbReference type="PROSITE" id="PS51184">
    <property type="entry name" value="JMJC"/>
    <property type="match status" value="1"/>
</dbReference>
<dbReference type="EMBL" id="NCKW01000331">
    <property type="protein sequence ID" value="POM80691.1"/>
    <property type="molecule type" value="Genomic_DNA"/>
</dbReference>
<name>A0A2P4YSA3_9STRA</name>
<dbReference type="InterPro" id="IPR041667">
    <property type="entry name" value="Cupin_8"/>
</dbReference>
<dbReference type="Gene3D" id="2.60.120.650">
    <property type="entry name" value="Cupin"/>
    <property type="match status" value="1"/>
</dbReference>
<keyword evidence="7" id="KW-0539">Nucleus</keyword>
<dbReference type="SUPFAM" id="SSF51197">
    <property type="entry name" value="Clavaminate synthase-like"/>
    <property type="match status" value="1"/>
</dbReference>
<dbReference type="Proteomes" id="UP000237271">
    <property type="component" value="Unassembled WGS sequence"/>
</dbReference>
<dbReference type="Pfam" id="PF24472">
    <property type="entry name" value="ARM_KDM8_N"/>
    <property type="match status" value="1"/>
</dbReference>
<evidence type="ECO:0000256" key="7">
    <source>
        <dbReference type="ARBA" id="ARBA00023242"/>
    </source>
</evidence>
<evidence type="ECO:0000256" key="5">
    <source>
        <dbReference type="ARBA" id="ARBA00023002"/>
    </source>
</evidence>
<evidence type="ECO:0000259" key="8">
    <source>
        <dbReference type="PROSITE" id="PS51184"/>
    </source>
</evidence>
<keyword evidence="10" id="KW-1185">Reference proteome</keyword>
<proteinExistence type="predicted"/>
<dbReference type="GO" id="GO:0005634">
    <property type="term" value="C:nucleus"/>
    <property type="evidence" value="ECO:0007669"/>
    <property type="project" value="UniProtKB-SubCell"/>
</dbReference>
<keyword evidence="5" id="KW-0560">Oxidoreductase</keyword>
<gene>
    <name evidence="9" type="ORF">PHPALM_1440</name>
</gene>
<dbReference type="InterPro" id="IPR003347">
    <property type="entry name" value="JmjC_dom"/>
</dbReference>
<evidence type="ECO:0000256" key="4">
    <source>
        <dbReference type="ARBA" id="ARBA00022964"/>
    </source>
</evidence>
<keyword evidence="6" id="KW-0408">Iron</keyword>
<dbReference type="Pfam" id="PF13621">
    <property type="entry name" value="Cupin_8"/>
    <property type="match status" value="1"/>
</dbReference>
<sequence length="412" mass="46409">MGETEMELLFQRGAAIADLLLRATCSKDATLVETLAEAAYERSWEKLHCGSWKDVLPVWRQAFGIASVLQARCLLRRQKSAECLKMLDMCLMMAGPLAPPETHALIANVEKLLVEDAQETSKLTLEAEGVEHIGGEVKSPTLTFRVRRLEAPTLEEFRRDVMMQNEPVIITGAMEFWPALGRAAGPERAWKDVQYLRRVAGLRTVPVEVGSSYLGDDWGQELMTLNEFLDRYILSPKKINKNAGSSNAGVCTTKTQPASPRKLGYLAQHRLFDQIPTLGCDIVTPDYCTVQRVDGVEDEEDITINSWFGPAGTVSPLHFDPKDNVLCQVVGAKYLRLYAPEESEKLYPIEGLLSNSSQVQVEDPDDEKFPHFRLAKYVECVLREGEMLYIPPKYWHNVKSLYTSCSLSFWWS</sequence>
<dbReference type="InterPro" id="IPR056520">
    <property type="entry name" value="ARM_KDM8_N"/>
</dbReference>
<evidence type="ECO:0000313" key="10">
    <source>
        <dbReference type="Proteomes" id="UP000237271"/>
    </source>
</evidence>
<evidence type="ECO:0000313" key="9">
    <source>
        <dbReference type="EMBL" id="POM80691.1"/>
    </source>
</evidence>
<evidence type="ECO:0000256" key="2">
    <source>
        <dbReference type="ARBA" id="ARBA00004123"/>
    </source>
</evidence>
<dbReference type="FunFam" id="2.60.120.650:FF:000061">
    <property type="entry name" value="Glucosamine 6-phosphate N-acetyltransferase"/>
    <property type="match status" value="1"/>
</dbReference>
<comment type="caution">
    <text evidence="9">The sequence shown here is derived from an EMBL/GenBank/DDBJ whole genome shotgun (WGS) entry which is preliminary data.</text>
</comment>
<evidence type="ECO:0000256" key="3">
    <source>
        <dbReference type="ARBA" id="ARBA00022723"/>
    </source>
</evidence>
<dbReference type="PANTHER" id="PTHR12461:SF105">
    <property type="entry name" value="HYPOXIA-INDUCIBLE FACTOR 1-ALPHA INHIBITOR"/>
    <property type="match status" value="1"/>
</dbReference>
<dbReference type="AlphaFoldDB" id="A0A2P4YSA3"/>
<feature type="domain" description="JmjC" evidence="8">
    <location>
        <begin position="264"/>
        <end position="412"/>
    </location>
</feature>
<dbReference type="GO" id="GO:0046872">
    <property type="term" value="F:metal ion binding"/>
    <property type="evidence" value="ECO:0007669"/>
    <property type="project" value="UniProtKB-KW"/>
</dbReference>